<protein>
    <recommendedName>
        <fullName evidence="4">Protein-L-isoaspartate O-methyltransferase</fullName>
        <ecNumber evidence="3">2.1.1.77</ecNumber>
    </recommendedName>
    <alternativeName>
        <fullName evidence="11">L-isoaspartyl protein carboxyl methyltransferase</fullName>
    </alternativeName>
    <alternativeName>
        <fullName evidence="9">Protein L-isoaspartyl methyltransferase</fullName>
    </alternativeName>
    <alternativeName>
        <fullName evidence="10">Protein-beta-aspartate methyltransferase</fullName>
    </alternativeName>
</protein>
<dbReference type="PANTHER" id="PTHR11579:SF0">
    <property type="entry name" value="PROTEIN-L-ISOASPARTATE(D-ASPARTATE) O-METHYLTRANSFERASE"/>
    <property type="match status" value="1"/>
</dbReference>
<evidence type="ECO:0000256" key="6">
    <source>
        <dbReference type="ARBA" id="ARBA00022603"/>
    </source>
</evidence>
<dbReference type="GO" id="GO:0005737">
    <property type="term" value="C:cytoplasm"/>
    <property type="evidence" value="ECO:0007669"/>
    <property type="project" value="UniProtKB-SubCell"/>
</dbReference>
<keyword evidence="6 12" id="KW-0489">Methyltransferase</keyword>
<dbReference type="Pfam" id="PF01135">
    <property type="entry name" value="PCMT"/>
    <property type="match status" value="1"/>
</dbReference>
<dbReference type="InterPro" id="IPR000682">
    <property type="entry name" value="PCMT"/>
</dbReference>
<evidence type="ECO:0000256" key="9">
    <source>
        <dbReference type="ARBA" id="ARBA00030757"/>
    </source>
</evidence>
<dbReference type="InterPro" id="IPR029063">
    <property type="entry name" value="SAM-dependent_MTases_sf"/>
</dbReference>
<proteinExistence type="inferred from homology"/>
<evidence type="ECO:0000256" key="5">
    <source>
        <dbReference type="ARBA" id="ARBA00022490"/>
    </source>
</evidence>
<reference evidence="12 13" key="1">
    <citation type="submission" date="2020-06" db="EMBL/GenBank/DDBJ databases">
        <title>Anoxygenic phototrophic Chloroflexota member uses a Type I reaction center.</title>
        <authorList>
            <person name="Tsuji J.M."/>
            <person name="Shaw N.A."/>
            <person name="Nagashima S."/>
            <person name="Venkiteswaran J."/>
            <person name="Schiff S.L."/>
            <person name="Hanada S."/>
            <person name="Tank M."/>
            <person name="Neufeld J.D."/>
        </authorList>
    </citation>
    <scope>NUCLEOTIDE SEQUENCE [LARGE SCALE GENOMIC DNA]</scope>
    <source>
        <strain evidence="12">L227-S17</strain>
    </source>
</reference>
<evidence type="ECO:0000256" key="3">
    <source>
        <dbReference type="ARBA" id="ARBA00011890"/>
    </source>
</evidence>
<evidence type="ECO:0000256" key="8">
    <source>
        <dbReference type="ARBA" id="ARBA00022691"/>
    </source>
</evidence>
<comment type="subcellular location">
    <subcellularLocation>
        <location evidence="1">Cytoplasm</location>
    </subcellularLocation>
</comment>
<evidence type="ECO:0000256" key="11">
    <source>
        <dbReference type="ARBA" id="ARBA00031350"/>
    </source>
</evidence>
<gene>
    <name evidence="12" type="ORF">HXX08_00005</name>
</gene>
<feature type="non-terminal residue" evidence="12">
    <location>
        <position position="112"/>
    </location>
</feature>
<dbReference type="GO" id="GO:0032259">
    <property type="term" value="P:methylation"/>
    <property type="evidence" value="ECO:0007669"/>
    <property type="project" value="UniProtKB-KW"/>
</dbReference>
<dbReference type="PANTHER" id="PTHR11579">
    <property type="entry name" value="PROTEIN-L-ISOASPARTATE O-METHYLTRANSFERASE"/>
    <property type="match status" value="1"/>
</dbReference>
<evidence type="ECO:0000256" key="2">
    <source>
        <dbReference type="ARBA" id="ARBA00005369"/>
    </source>
</evidence>
<keyword evidence="7" id="KW-0808">Transferase</keyword>
<dbReference type="EC" id="2.1.1.77" evidence="3"/>
<comment type="caution">
    <text evidence="12">The sequence shown here is derived from an EMBL/GenBank/DDBJ whole genome shotgun (WGS) entry which is preliminary data.</text>
</comment>
<keyword evidence="8" id="KW-0949">S-adenosyl-L-methionine</keyword>
<evidence type="ECO:0000256" key="1">
    <source>
        <dbReference type="ARBA" id="ARBA00004496"/>
    </source>
</evidence>
<name>A0A8T7M212_9CHLR</name>
<evidence type="ECO:0000313" key="13">
    <source>
        <dbReference type="Proteomes" id="UP000521676"/>
    </source>
</evidence>
<dbReference type="SUPFAM" id="SSF53335">
    <property type="entry name" value="S-adenosyl-L-methionine-dependent methyltransferases"/>
    <property type="match status" value="1"/>
</dbReference>
<evidence type="ECO:0000256" key="4">
    <source>
        <dbReference type="ARBA" id="ARBA00013346"/>
    </source>
</evidence>
<sequence length="112" mass="12288">MGREEKDADNGDISRLAASHAAELRAQLVELLKQGLAFKNPLIESAFLTIPREHFLPPELTLEKVYTDDAIVVKYTDDGMPSSSSSQPYLMADMLEVLQLEPGMKVLEIGAG</sequence>
<dbReference type="Gene3D" id="3.40.50.150">
    <property type="entry name" value="Vaccinia Virus protein VP39"/>
    <property type="match status" value="1"/>
</dbReference>
<dbReference type="EMBL" id="JACATZ010000001">
    <property type="protein sequence ID" value="NWJ44235.1"/>
    <property type="molecule type" value="Genomic_DNA"/>
</dbReference>
<comment type="similarity">
    <text evidence="2">Belongs to the methyltransferase superfamily. L-isoaspartyl/D-aspartyl protein methyltransferase family.</text>
</comment>
<dbReference type="AlphaFoldDB" id="A0A8T7M212"/>
<organism evidence="12 13">
    <name type="scientific">Candidatus Chlorohelix allophototropha</name>
    <dbReference type="NCBI Taxonomy" id="3003348"/>
    <lineage>
        <taxon>Bacteria</taxon>
        <taxon>Bacillati</taxon>
        <taxon>Chloroflexota</taxon>
        <taxon>Chloroflexia</taxon>
        <taxon>Candidatus Chloroheliales</taxon>
        <taxon>Candidatus Chloroheliaceae</taxon>
        <taxon>Candidatus Chlorohelix</taxon>
    </lineage>
</organism>
<dbReference type="GO" id="GO:0004719">
    <property type="term" value="F:protein-L-isoaspartate (D-aspartate) O-methyltransferase activity"/>
    <property type="evidence" value="ECO:0007669"/>
    <property type="project" value="UniProtKB-EC"/>
</dbReference>
<keyword evidence="5" id="KW-0963">Cytoplasm</keyword>
<evidence type="ECO:0000256" key="10">
    <source>
        <dbReference type="ARBA" id="ARBA00031323"/>
    </source>
</evidence>
<evidence type="ECO:0000313" key="12">
    <source>
        <dbReference type="EMBL" id="NWJ44235.1"/>
    </source>
</evidence>
<dbReference type="Proteomes" id="UP000521676">
    <property type="component" value="Unassembled WGS sequence"/>
</dbReference>
<accession>A0A8T7M212</accession>
<evidence type="ECO:0000256" key="7">
    <source>
        <dbReference type="ARBA" id="ARBA00022679"/>
    </source>
</evidence>